<dbReference type="InterPro" id="IPR002110">
    <property type="entry name" value="Ankyrin_rpt"/>
</dbReference>
<evidence type="ECO:0000256" key="2">
    <source>
        <dbReference type="ARBA" id="ARBA00023043"/>
    </source>
</evidence>
<keyword evidence="1" id="KW-0677">Repeat</keyword>
<dbReference type="SMART" id="SM00248">
    <property type="entry name" value="ANK"/>
    <property type="match status" value="5"/>
</dbReference>
<dbReference type="PANTHER" id="PTHR24198">
    <property type="entry name" value="ANKYRIN REPEAT AND PROTEIN KINASE DOMAIN-CONTAINING PROTEIN"/>
    <property type="match status" value="1"/>
</dbReference>
<feature type="repeat" description="ANK" evidence="3">
    <location>
        <begin position="331"/>
        <end position="356"/>
    </location>
</feature>
<evidence type="ECO:0000256" key="3">
    <source>
        <dbReference type="PROSITE-ProRule" id="PRU00023"/>
    </source>
</evidence>
<protein>
    <submittedName>
        <fullName evidence="4">Uncharacterized protein</fullName>
    </submittedName>
</protein>
<sequence>MLDVLPAELLHAIAYGVGVLGATDVLAMAMTCKALHGVLLGDRYSRAHAHALSGYNACVAHKLWDGARLAAASAMRGASAADGLRLWPASSIRPVVAAQASDDPAWTALVAHLARAGVCCKVERYMVWAYGCGDLELVSILGLVLAFGLEGELVQAVMAASPPWSQRMALPIAAHIGALHAVELILANTTHGAGGGSGRGDGWLFDLALLYACRSEAGDSAAVVARLLADERVDPTVQANAPLRDSCYHGREATVAILLDDPRVNPSVDSNVALCEAVERGQLGIVLLLLQHPAVDPTDLGHEALLLAISRGNMDVLDALLADSRVDSSTRGQLPLRLAAENGRMDAIARLLDAGALGHGQKAQAVRETVGHGDAADVLAAIELARSSSDES</sequence>
<name>A0A0L0DTH8_THETB</name>
<dbReference type="PROSITE" id="PS50088">
    <property type="entry name" value="ANK_REPEAT"/>
    <property type="match status" value="1"/>
</dbReference>
<dbReference type="Pfam" id="PF12796">
    <property type="entry name" value="Ank_2"/>
    <property type="match status" value="1"/>
</dbReference>
<evidence type="ECO:0000313" key="4">
    <source>
        <dbReference type="EMBL" id="KNC54763.1"/>
    </source>
</evidence>
<dbReference type="AlphaFoldDB" id="A0A0L0DTH8"/>
<dbReference type="GeneID" id="25561359"/>
<proteinExistence type="predicted"/>
<keyword evidence="2 3" id="KW-0040">ANK repeat</keyword>
<dbReference type="PANTHER" id="PTHR24198:SF165">
    <property type="entry name" value="ANKYRIN REPEAT-CONTAINING PROTEIN-RELATED"/>
    <property type="match status" value="1"/>
</dbReference>
<evidence type="ECO:0000313" key="5">
    <source>
        <dbReference type="Proteomes" id="UP000054408"/>
    </source>
</evidence>
<accession>A0A0L0DTH8</accession>
<dbReference type="RefSeq" id="XP_013761663.1">
    <property type="nucleotide sequence ID" value="XM_013906209.1"/>
</dbReference>
<dbReference type="Gene3D" id="1.25.40.20">
    <property type="entry name" value="Ankyrin repeat-containing domain"/>
    <property type="match status" value="2"/>
</dbReference>
<dbReference type="PROSITE" id="PS50297">
    <property type="entry name" value="ANK_REP_REGION"/>
    <property type="match status" value="1"/>
</dbReference>
<organism evidence="4 5">
    <name type="scientific">Thecamonas trahens ATCC 50062</name>
    <dbReference type="NCBI Taxonomy" id="461836"/>
    <lineage>
        <taxon>Eukaryota</taxon>
        <taxon>Apusozoa</taxon>
        <taxon>Apusomonadida</taxon>
        <taxon>Apusomonadidae</taxon>
        <taxon>Thecamonas</taxon>
    </lineage>
</organism>
<dbReference type="InterPro" id="IPR036770">
    <property type="entry name" value="Ankyrin_rpt-contain_sf"/>
</dbReference>
<dbReference type="OrthoDB" id="2133897at2759"/>
<evidence type="ECO:0000256" key="1">
    <source>
        <dbReference type="ARBA" id="ARBA00022737"/>
    </source>
</evidence>
<gene>
    <name evidence="4" type="ORF">AMSG_01614</name>
</gene>
<dbReference type="Proteomes" id="UP000054408">
    <property type="component" value="Unassembled WGS sequence"/>
</dbReference>
<reference evidence="4 5" key="1">
    <citation type="submission" date="2010-05" db="EMBL/GenBank/DDBJ databases">
        <title>The Genome Sequence of Thecamonas trahens ATCC 50062.</title>
        <authorList>
            <consortium name="The Broad Institute Genome Sequencing Platform"/>
            <person name="Russ C."/>
            <person name="Cuomo C."/>
            <person name="Shea T."/>
            <person name="Young S.K."/>
            <person name="Zeng Q."/>
            <person name="Koehrsen M."/>
            <person name="Haas B."/>
            <person name="Borodovsky M."/>
            <person name="Guigo R."/>
            <person name="Alvarado L."/>
            <person name="Berlin A."/>
            <person name="Bochicchio J."/>
            <person name="Borenstein D."/>
            <person name="Chapman S."/>
            <person name="Chen Z."/>
            <person name="Freedman E."/>
            <person name="Gellesch M."/>
            <person name="Goldberg J."/>
            <person name="Griggs A."/>
            <person name="Gujja S."/>
            <person name="Heilman E."/>
            <person name="Heiman D."/>
            <person name="Hepburn T."/>
            <person name="Howarth C."/>
            <person name="Jen D."/>
            <person name="Larson L."/>
            <person name="Mehta T."/>
            <person name="Park D."/>
            <person name="Pearson M."/>
            <person name="Roberts A."/>
            <person name="Saif S."/>
            <person name="Shenoy N."/>
            <person name="Sisk P."/>
            <person name="Stolte C."/>
            <person name="Sykes S."/>
            <person name="Thomson T."/>
            <person name="Walk T."/>
            <person name="White J."/>
            <person name="Yandava C."/>
            <person name="Burger G."/>
            <person name="Gray M.W."/>
            <person name="Holland P.W.H."/>
            <person name="King N."/>
            <person name="Lang F.B.F."/>
            <person name="Roger A.J."/>
            <person name="Ruiz-Trillo I."/>
            <person name="Lander E."/>
            <person name="Nusbaum C."/>
        </authorList>
    </citation>
    <scope>NUCLEOTIDE SEQUENCE [LARGE SCALE GENOMIC DNA]</scope>
    <source>
        <strain evidence="4 5">ATCC 50062</strain>
    </source>
</reference>
<dbReference type="SUPFAM" id="SSF48403">
    <property type="entry name" value="Ankyrin repeat"/>
    <property type="match status" value="1"/>
</dbReference>
<dbReference type="EMBL" id="GL349438">
    <property type="protein sequence ID" value="KNC54763.1"/>
    <property type="molecule type" value="Genomic_DNA"/>
</dbReference>
<dbReference type="STRING" id="461836.A0A0L0DTH8"/>
<keyword evidence="5" id="KW-1185">Reference proteome</keyword>